<proteinExistence type="predicted"/>
<keyword evidence="2" id="KW-0812">Transmembrane</keyword>
<organism evidence="3 4">
    <name type="scientific">Ancylobacter novellus</name>
    <name type="common">Thiobacillus novellus</name>
    <dbReference type="NCBI Taxonomy" id="921"/>
    <lineage>
        <taxon>Bacteria</taxon>
        <taxon>Pseudomonadati</taxon>
        <taxon>Pseudomonadota</taxon>
        <taxon>Alphaproteobacteria</taxon>
        <taxon>Hyphomicrobiales</taxon>
        <taxon>Xanthobacteraceae</taxon>
        <taxon>Ancylobacter</taxon>
    </lineage>
</organism>
<evidence type="ECO:0000256" key="1">
    <source>
        <dbReference type="SAM" id="MobiDB-lite"/>
    </source>
</evidence>
<evidence type="ECO:0000313" key="3">
    <source>
        <dbReference type="EMBL" id="PZQ15971.1"/>
    </source>
</evidence>
<feature type="region of interest" description="Disordered" evidence="1">
    <location>
        <begin position="1"/>
        <end position="37"/>
    </location>
</feature>
<comment type="caution">
    <text evidence="3">The sequence shown here is derived from an EMBL/GenBank/DDBJ whole genome shotgun (WGS) entry which is preliminary data.</text>
</comment>
<keyword evidence="2" id="KW-0472">Membrane</keyword>
<keyword evidence="2" id="KW-1133">Transmembrane helix</keyword>
<evidence type="ECO:0000256" key="2">
    <source>
        <dbReference type="SAM" id="Phobius"/>
    </source>
</evidence>
<gene>
    <name evidence="3" type="ORF">DI565_09155</name>
</gene>
<dbReference type="EMBL" id="QFPN01000004">
    <property type="protein sequence ID" value="PZQ15971.1"/>
    <property type="molecule type" value="Genomic_DNA"/>
</dbReference>
<dbReference type="AlphaFoldDB" id="A0A2W5KGD9"/>
<dbReference type="Proteomes" id="UP000249577">
    <property type="component" value="Unassembled WGS sequence"/>
</dbReference>
<feature type="transmembrane region" description="Helical" evidence="2">
    <location>
        <begin position="47"/>
        <end position="69"/>
    </location>
</feature>
<sequence>MIAFSGAVSMPHAHHDHASHDRGHESHDHARRHAPAVSPGSLLRASAAARLGLALGAAALIWGGVFLVVS</sequence>
<evidence type="ECO:0000313" key="4">
    <source>
        <dbReference type="Proteomes" id="UP000249577"/>
    </source>
</evidence>
<feature type="compositionally biased region" description="Basic and acidic residues" evidence="1">
    <location>
        <begin position="16"/>
        <end position="28"/>
    </location>
</feature>
<accession>A0A2W5KGD9</accession>
<protein>
    <submittedName>
        <fullName evidence="3">Uncharacterized protein</fullName>
    </submittedName>
</protein>
<name>A0A2W5KGD9_ANCNO</name>
<reference evidence="3 4" key="1">
    <citation type="submission" date="2017-08" db="EMBL/GenBank/DDBJ databases">
        <title>Infants hospitalized years apart are colonized by the same room-sourced microbial strains.</title>
        <authorList>
            <person name="Brooks B."/>
            <person name="Olm M.R."/>
            <person name="Firek B.A."/>
            <person name="Baker R."/>
            <person name="Thomas B.C."/>
            <person name="Morowitz M.J."/>
            <person name="Banfield J.F."/>
        </authorList>
    </citation>
    <scope>NUCLEOTIDE SEQUENCE [LARGE SCALE GENOMIC DNA]</scope>
    <source>
        <strain evidence="3">S2_005_003_R2_43</strain>
    </source>
</reference>